<dbReference type="InterPro" id="IPR053152">
    <property type="entry name" value="Hydrolase_YcaC-like"/>
</dbReference>
<organism evidence="1 2">
    <name type="scientific">Neobacillus mesonae</name>
    <dbReference type="NCBI Taxonomy" id="1193713"/>
    <lineage>
        <taxon>Bacteria</taxon>
        <taxon>Bacillati</taxon>
        <taxon>Bacillota</taxon>
        <taxon>Bacilli</taxon>
        <taxon>Bacillales</taxon>
        <taxon>Bacillaceae</taxon>
        <taxon>Neobacillus</taxon>
    </lineage>
</organism>
<sequence>MEIQSVFPDQKPIDRTTMNAWDDPRVVSRINAYGKGKIVIAGMLLLGSTEVLTDWELFILMRCLGFNTEEKGLMILLKTIISFVLKKFFGYK</sequence>
<proteinExistence type="predicted"/>
<dbReference type="KEGG" id="nmk:CHR53_04545"/>
<dbReference type="EMBL" id="CP022572">
    <property type="protein sequence ID" value="AZU60592.1"/>
    <property type="molecule type" value="Genomic_DNA"/>
</dbReference>
<keyword evidence="2" id="KW-1185">Reference proteome</keyword>
<dbReference type="RefSeq" id="WP_127485298.1">
    <property type="nucleotide sequence ID" value="NZ_CP022572.1"/>
</dbReference>
<dbReference type="PANTHER" id="PTHR43559:SF3">
    <property type="entry name" value="HYDROLASE YCAC-RELATED"/>
    <property type="match status" value="1"/>
</dbReference>
<name>A0A3T0HTY3_9BACI</name>
<evidence type="ECO:0000313" key="2">
    <source>
        <dbReference type="Proteomes" id="UP000282892"/>
    </source>
</evidence>
<dbReference type="OrthoDB" id="9789777at2"/>
<dbReference type="Proteomes" id="UP000282892">
    <property type="component" value="Chromosome"/>
</dbReference>
<dbReference type="PANTHER" id="PTHR43559">
    <property type="entry name" value="HYDROLASE YCAC-RELATED"/>
    <property type="match status" value="1"/>
</dbReference>
<accession>A0A3T0HTY3</accession>
<gene>
    <name evidence="1" type="ORF">CHR53_04545</name>
</gene>
<dbReference type="AlphaFoldDB" id="A0A3T0HTY3"/>
<evidence type="ECO:0000313" key="1">
    <source>
        <dbReference type="EMBL" id="AZU60592.1"/>
    </source>
</evidence>
<protein>
    <submittedName>
        <fullName evidence="1">Uncharacterized protein</fullName>
    </submittedName>
</protein>
<reference evidence="1 2" key="1">
    <citation type="submission" date="2017-07" db="EMBL/GenBank/DDBJ databases">
        <title>The complete genome sequence of Bacillus mesonae strain H20-5, an efficient strain improving plant abiotic stress resistance.</title>
        <authorList>
            <person name="Kim S.Y."/>
            <person name="Song H."/>
            <person name="Sang M.K."/>
            <person name="Weon H.-Y."/>
            <person name="Song J."/>
        </authorList>
    </citation>
    <scope>NUCLEOTIDE SEQUENCE [LARGE SCALE GENOMIC DNA]</scope>
    <source>
        <strain evidence="1 2">H20-5</strain>
    </source>
</reference>